<dbReference type="Proteomes" id="UP000070383">
    <property type="component" value="Unassembled WGS sequence"/>
</dbReference>
<name>A0A133KCU0_9FIRM</name>
<protein>
    <submittedName>
        <fullName evidence="2">Uncharacterized protein</fullName>
    </submittedName>
</protein>
<evidence type="ECO:0000256" key="1">
    <source>
        <dbReference type="SAM" id="MobiDB-lite"/>
    </source>
</evidence>
<organism evidence="2 3">
    <name type="scientific">Anaerococcus tetradius</name>
    <dbReference type="NCBI Taxonomy" id="33036"/>
    <lineage>
        <taxon>Bacteria</taxon>
        <taxon>Bacillati</taxon>
        <taxon>Bacillota</taxon>
        <taxon>Tissierellia</taxon>
        <taxon>Tissierellales</taxon>
        <taxon>Peptoniphilaceae</taxon>
        <taxon>Anaerococcus</taxon>
    </lineage>
</organism>
<accession>A0A133KCU0</accession>
<dbReference type="PATRIC" id="fig|33036.3.peg.1498"/>
<dbReference type="AlphaFoldDB" id="A0A133KCU0"/>
<reference evidence="3" key="1">
    <citation type="submission" date="2016-01" db="EMBL/GenBank/DDBJ databases">
        <authorList>
            <person name="Mitreva M."/>
            <person name="Pepin K.H."/>
            <person name="Mihindukulasuriya K.A."/>
            <person name="Fulton R."/>
            <person name="Fronick C."/>
            <person name="O'Laughlin M."/>
            <person name="Miner T."/>
            <person name="Herter B."/>
            <person name="Rosa B.A."/>
            <person name="Cordes M."/>
            <person name="Tomlinson C."/>
            <person name="Wollam A."/>
            <person name="Palsikar V.B."/>
            <person name="Mardis E.R."/>
            <person name="Wilson R.K."/>
        </authorList>
    </citation>
    <scope>NUCLEOTIDE SEQUENCE [LARGE SCALE GENOMIC DNA]</scope>
    <source>
        <strain evidence="3">MJR8151</strain>
    </source>
</reference>
<proteinExistence type="predicted"/>
<gene>
    <name evidence="2" type="ORF">HMPREF3200_01513</name>
</gene>
<evidence type="ECO:0000313" key="2">
    <source>
        <dbReference type="EMBL" id="KWZ77297.1"/>
    </source>
</evidence>
<evidence type="ECO:0000313" key="3">
    <source>
        <dbReference type="Proteomes" id="UP000070383"/>
    </source>
</evidence>
<keyword evidence="3" id="KW-1185">Reference proteome</keyword>
<dbReference type="EMBL" id="LRPM01000056">
    <property type="protein sequence ID" value="KWZ77297.1"/>
    <property type="molecule type" value="Genomic_DNA"/>
</dbReference>
<feature type="compositionally biased region" description="Polar residues" evidence="1">
    <location>
        <begin position="1"/>
        <end position="10"/>
    </location>
</feature>
<comment type="caution">
    <text evidence="2">The sequence shown here is derived from an EMBL/GenBank/DDBJ whole genome shotgun (WGS) entry which is preliminary data.</text>
</comment>
<feature type="compositionally biased region" description="Basic and acidic residues" evidence="1">
    <location>
        <begin position="11"/>
        <end position="23"/>
    </location>
</feature>
<sequence length="51" mass="5870">MRRNLTSKTKSQGEKRRQEKDPSSKASFLVRDDSGGVIPTELPQVSERKFY</sequence>
<feature type="region of interest" description="Disordered" evidence="1">
    <location>
        <begin position="1"/>
        <end position="51"/>
    </location>
</feature>